<proteinExistence type="predicted"/>
<dbReference type="EMBL" id="CP015402">
    <property type="protein sequence ID" value="ANU64862.1"/>
    <property type="molecule type" value="Genomic_DNA"/>
</dbReference>
<evidence type="ECO:0000259" key="1">
    <source>
        <dbReference type="Pfam" id="PF01609"/>
    </source>
</evidence>
<dbReference type="EMBL" id="CP015402">
    <property type="protein sequence ID" value="ANU64773.1"/>
    <property type="molecule type" value="Genomic_DNA"/>
</dbReference>
<evidence type="ECO:0000313" key="4">
    <source>
        <dbReference type="EMBL" id="ANU64827.1"/>
    </source>
</evidence>
<dbReference type="AlphaFoldDB" id="A0A1B1SDF2"/>
<accession>A0A1B1SDF2</accession>
<evidence type="ECO:0000313" key="3">
    <source>
        <dbReference type="EMBL" id="ANU64773.1"/>
    </source>
</evidence>
<dbReference type="OrthoDB" id="9815086at2"/>
<dbReference type="KEGG" id="pary:A4V02_06470"/>
<reference evidence="6" key="1">
    <citation type="submission" date="2016-04" db="EMBL/GenBank/DDBJ databases">
        <title>Complete Genome Sequences of Twelve Strains of a Stable Defined Moderately Diverse Mouse Microbiota 2 (sDMDMm2).</title>
        <authorList>
            <person name="Uchimura Y."/>
            <person name="Wyss M."/>
            <person name="Brugiroux S."/>
            <person name="Limenitakis J.P."/>
            <person name="Stecher B."/>
            <person name="McCoy K.D."/>
            <person name="Macpherson A.J."/>
        </authorList>
    </citation>
    <scope>NUCLEOTIDE SEQUENCE [LARGE SCALE GENOMIC DNA]</scope>
    <source>
        <strain evidence="6">YL27</strain>
    </source>
</reference>
<dbReference type="PANTHER" id="PTHR30298:SF0">
    <property type="entry name" value="PROTEIN YBFL-RELATED"/>
    <property type="match status" value="1"/>
</dbReference>
<evidence type="ECO:0000313" key="5">
    <source>
        <dbReference type="EMBL" id="ANU64862.1"/>
    </source>
</evidence>
<gene>
    <name evidence="3" type="ORF">A4V02_06470</name>
    <name evidence="4" type="ORF">A4V02_09375</name>
    <name evidence="5" type="ORF">A4V02_11760</name>
</gene>
<dbReference type="RefSeq" id="WP_068962042.1">
    <property type="nucleotide sequence ID" value="NZ_CAJTCT010000101.1"/>
</dbReference>
<name>A0A1B1SDF2_9BACT</name>
<dbReference type="EMBL" id="CP015402">
    <property type="protein sequence ID" value="ANU64827.1"/>
    <property type="molecule type" value="Genomic_DNA"/>
</dbReference>
<organism evidence="4 6">
    <name type="scientific">Muribaculum intestinale</name>
    <dbReference type="NCBI Taxonomy" id="1796646"/>
    <lineage>
        <taxon>Bacteria</taxon>
        <taxon>Pseudomonadati</taxon>
        <taxon>Bacteroidota</taxon>
        <taxon>Bacteroidia</taxon>
        <taxon>Bacteroidales</taxon>
        <taxon>Muribaculaceae</taxon>
        <taxon>Muribaculum</taxon>
    </lineage>
</organism>
<evidence type="ECO:0000313" key="6">
    <source>
        <dbReference type="Proteomes" id="UP000186351"/>
    </source>
</evidence>
<dbReference type="Pfam" id="PF01609">
    <property type="entry name" value="DDE_Tnp_1"/>
    <property type="match status" value="1"/>
</dbReference>
<evidence type="ECO:0008006" key="7">
    <source>
        <dbReference type="Google" id="ProtNLM"/>
    </source>
</evidence>
<dbReference type="InterPro" id="IPR032806">
    <property type="entry name" value="YbfD_N"/>
</dbReference>
<dbReference type="NCBIfam" id="NF033564">
    <property type="entry name" value="transpos_ISAs1"/>
    <property type="match status" value="1"/>
</dbReference>
<dbReference type="KEGG" id="pary:A4V02_11760"/>
<reference evidence="4" key="2">
    <citation type="submission" date="2017-04" db="EMBL/GenBank/DDBJ databases">
        <title>Complete Genome Sequences of Twelve Strains of a Stable Defined Moderately Diverse Mouse Microbiota 2 (sDMDMm2).</title>
        <authorList>
            <person name="Uchimura Y."/>
            <person name="Wyss M."/>
            <person name="Brugiroux S."/>
            <person name="Limenitakis J.P."/>
            <person name="Stecher B."/>
            <person name="McCoy K.D."/>
            <person name="Macpherson A.J."/>
        </authorList>
    </citation>
    <scope>NUCLEOTIDE SEQUENCE</scope>
    <source>
        <strain evidence="4 6">YL27</strain>
    </source>
</reference>
<dbReference type="GO" id="GO:0006313">
    <property type="term" value="P:DNA transposition"/>
    <property type="evidence" value="ECO:0007669"/>
    <property type="project" value="InterPro"/>
</dbReference>
<feature type="domain" description="Transposase IS4-like" evidence="1">
    <location>
        <begin position="101"/>
        <end position="321"/>
    </location>
</feature>
<keyword evidence="6" id="KW-1185">Reference proteome</keyword>
<dbReference type="Pfam" id="PF13808">
    <property type="entry name" value="DDE_Tnp_1_assoc"/>
    <property type="match status" value="1"/>
</dbReference>
<dbReference type="InterPro" id="IPR051698">
    <property type="entry name" value="Transposase_11-like"/>
</dbReference>
<evidence type="ECO:0000259" key="2">
    <source>
        <dbReference type="Pfam" id="PF13808"/>
    </source>
</evidence>
<dbReference type="GO" id="GO:0004803">
    <property type="term" value="F:transposase activity"/>
    <property type="evidence" value="ECO:0007669"/>
    <property type="project" value="InterPro"/>
</dbReference>
<dbReference type="PANTHER" id="PTHR30298">
    <property type="entry name" value="H REPEAT-ASSOCIATED PREDICTED TRANSPOSASE"/>
    <property type="match status" value="1"/>
</dbReference>
<dbReference type="KEGG" id="pary:A4V02_09375"/>
<dbReference type="InterPro" id="IPR047647">
    <property type="entry name" value="ISAs1_transpos"/>
</dbReference>
<dbReference type="STRING" id="1796646.A4V02_06470"/>
<feature type="domain" description="H repeat-associated protein N-terminal" evidence="2">
    <location>
        <begin position="4"/>
        <end position="88"/>
    </location>
</feature>
<dbReference type="InterPro" id="IPR002559">
    <property type="entry name" value="Transposase_11"/>
</dbReference>
<dbReference type="Proteomes" id="UP000186351">
    <property type="component" value="Chromosome"/>
</dbReference>
<protein>
    <recommendedName>
        <fullName evidence="7">ISAs1 family transposase</fullName>
    </recommendedName>
</protein>
<accession>A0A1Z2XL04</accession>
<sequence length="366" mass="41630">MLNEIFMTVPDHRVTGRCTYALSDLLTIALLTYICGGEDYVDMSEFAYYRARDFGLIADRPDRSPSPDTFERLMSAVDPDEIERCLVEHGRKFLDTLAEKQVVIDGKKLRGTSPKQHGSKGDYIMNAYVSENHIVVGQQRLKDKENEIVAIPQLLEKLDIEGATISIDAIGTQINIAQNILDRKAHYFLAVKDNQGALNEQVIDAFRYNKPTDSASQMDADHGRIEIRDCRILKADTIEDKDVLARWPGLKTLVEVTSSVDYGDHTATAVRRYISDEDYPKAAYFNMLARGHWSIENQLHWNLDVTFLEDACRARKGYASLNLSTIRKLAMQVIKEHVDKSSLKKRRFKASLSNDYLTDMLLKAKF</sequence>
<dbReference type="GO" id="GO:0003677">
    <property type="term" value="F:DNA binding"/>
    <property type="evidence" value="ECO:0007669"/>
    <property type="project" value="InterPro"/>
</dbReference>